<protein>
    <submittedName>
        <fullName evidence="2">Penicillin-binding protein activator LpoB</fullName>
    </submittedName>
</protein>
<name>A0ABN7M6E6_9BACT</name>
<dbReference type="Pfam" id="PF13036">
    <property type="entry name" value="LpoB"/>
    <property type="match status" value="1"/>
</dbReference>
<dbReference type="RefSeq" id="WP_213043725.1">
    <property type="nucleotide sequence ID" value="NZ_CAJNBJ010000018.1"/>
</dbReference>
<organism evidence="2 3">
    <name type="scientific">Nitrospira defluvii</name>
    <dbReference type="NCBI Taxonomy" id="330214"/>
    <lineage>
        <taxon>Bacteria</taxon>
        <taxon>Pseudomonadati</taxon>
        <taxon>Nitrospirota</taxon>
        <taxon>Nitrospiria</taxon>
        <taxon>Nitrospirales</taxon>
        <taxon>Nitrospiraceae</taxon>
        <taxon>Nitrospira</taxon>
    </lineage>
</organism>
<keyword evidence="3" id="KW-1185">Reference proteome</keyword>
<dbReference type="Proteomes" id="UP000675880">
    <property type="component" value="Unassembled WGS sequence"/>
</dbReference>
<evidence type="ECO:0000313" key="3">
    <source>
        <dbReference type="Proteomes" id="UP000675880"/>
    </source>
</evidence>
<dbReference type="PROSITE" id="PS51257">
    <property type="entry name" value="PROKAR_LIPOPROTEIN"/>
    <property type="match status" value="1"/>
</dbReference>
<evidence type="ECO:0000256" key="1">
    <source>
        <dbReference type="SAM" id="SignalP"/>
    </source>
</evidence>
<proteinExistence type="predicted"/>
<evidence type="ECO:0000313" key="2">
    <source>
        <dbReference type="EMBL" id="CAE6786468.1"/>
    </source>
</evidence>
<feature type="signal peptide" evidence="1">
    <location>
        <begin position="1"/>
        <end position="24"/>
    </location>
</feature>
<accession>A0ABN7M6E6</accession>
<keyword evidence="1" id="KW-0732">Signal</keyword>
<comment type="caution">
    <text evidence="2">The sequence shown here is derived from an EMBL/GenBank/DDBJ whole genome shotgun (WGS) entry which is preliminary data.</text>
</comment>
<dbReference type="InterPro" id="IPR014094">
    <property type="entry name" value="LpoB"/>
</dbReference>
<dbReference type="Gene3D" id="3.40.50.10610">
    <property type="entry name" value="ABC-type transport auxiliary lipoprotein component"/>
    <property type="match status" value="1"/>
</dbReference>
<sequence length="209" mass="23262">MIERRGRGVARRVAAVVLAGVAVAAGGCGHETRVTRVDTGVVTDLSGRWNDTDSQMVAEAMVKEALANPWLGNFTKGKNRQPVVIVGTVLNKSHEHINVQTFVNDLERELTNSQKVTFVAGKGEREEVREERREQAVHAREDTQKAPGKEIGADYMMRGSIATILDEQDGAKAVFYQVDLEMVDLENNVKSWFGQKKIKKVVEKKRTIF</sequence>
<reference evidence="2 3" key="1">
    <citation type="submission" date="2021-02" db="EMBL/GenBank/DDBJ databases">
        <authorList>
            <person name="Han P."/>
        </authorList>
    </citation>
    <scope>NUCLEOTIDE SEQUENCE [LARGE SCALE GENOMIC DNA]</scope>
    <source>
        <strain evidence="2">Candidatus Nitrospira sp. ZN2</strain>
    </source>
</reference>
<feature type="chain" id="PRO_5045036514" evidence="1">
    <location>
        <begin position="25"/>
        <end position="209"/>
    </location>
</feature>
<dbReference type="EMBL" id="CAJNBJ010000018">
    <property type="protein sequence ID" value="CAE6786468.1"/>
    <property type="molecule type" value="Genomic_DNA"/>
</dbReference>
<gene>
    <name evidence="2" type="ORF">NSPZN2_50133</name>
</gene>